<keyword evidence="5" id="KW-1185">Reference proteome</keyword>
<feature type="transmembrane region" description="Helical" evidence="1">
    <location>
        <begin position="83"/>
        <end position="100"/>
    </location>
</feature>
<feature type="domain" description="GGDEF" evidence="2">
    <location>
        <begin position="223"/>
        <end position="358"/>
    </location>
</feature>
<evidence type="ECO:0000259" key="2">
    <source>
        <dbReference type="PROSITE" id="PS50887"/>
    </source>
</evidence>
<dbReference type="SMART" id="SM00267">
    <property type="entry name" value="GGDEF"/>
    <property type="match status" value="1"/>
</dbReference>
<dbReference type="Gene3D" id="3.30.70.270">
    <property type="match status" value="1"/>
</dbReference>
<feature type="transmembrane region" description="Helical" evidence="1">
    <location>
        <begin position="12"/>
        <end position="33"/>
    </location>
</feature>
<gene>
    <name evidence="4" type="ORF">BEN51_08295</name>
</gene>
<dbReference type="SUPFAM" id="SSF55073">
    <property type="entry name" value="Nucleotide cyclase"/>
    <property type="match status" value="1"/>
</dbReference>
<dbReference type="Pfam" id="PF00990">
    <property type="entry name" value="GGDEF"/>
    <property type="match status" value="1"/>
</dbReference>
<dbReference type="EMBL" id="CP016786">
    <property type="protein sequence ID" value="ASW43480.1"/>
    <property type="molecule type" value="Genomic_DNA"/>
</dbReference>
<dbReference type="InterPro" id="IPR003607">
    <property type="entry name" value="HD/PDEase_dom"/>
</dbReference>
<accession>A0A343JD72</accession>
<evidence type="ECO:0000313" key="5">
    <source>
        <dbReference type="Proteomes" id="UP000264883"/>
    </source>
</evidence>
<evidence type="ECO:0000259" key="3">
    <source>
        <dbReference type="PROSITE" id="PS51832"/>
    </source>
</evidence>
<dbReference type="PANTHER" id="PTHR43155">
    <property type="entry name" value="CYCLIC DI-GMP PHOSPHODIESTERASE PA4108-RELATED"/>
    <property type="match status" value="1"/>
</dbReference>
<proteinExistence type="predicted"/>
<feature type="transmembrane region" description="Helical" evidence="1">
    <location>
        <begin position="53"/>
        <end position="71"/>
    </location>
</feature>
<keyword evidence="1" id="KW-0472">Membrane</keyword>
<dbReference type="Proteomes" id="UP000264883">
    <property type="component" value="Chromosome"/>
</dbReference>
<sequence>MKMIKDNRIIQINNIVSIVKLSSLMLTSIIFFWYIFDGKNVNLGLFYTQTTSILIYVTGLGLFLIYFLWTFSIKKFSKRDLKYGNWIENVIFIAIFFYAINVTGGYQSPYKILFLFIICSVTIEEGLKTGLTIASISSCLILFLDLISGSNQEVNTYFQNDIILSGIFLLTAWILGFYVKVEGEHIKQLEELINLDALTGLYNHRSFQEKLKKTILLSKKTKKPVSMIFFDIDYFKHYNDLNGHQKGDEVLKTIGEIVKANIRDDDFAARYGGEEFAIILPETNEEDAIKIANKIRETVEKESFYGEENQPNKVLTISAGVSVFPDRAKDEVQLLKSADDALYRAKFFNKNRVERYKSILEELEKDIEDKDIELVSSVKTLISVINAKDRYTYGHSERVVLYSRLMANKLNLSKKDKENLIYGAYMHDIGKINIPKEVLMKKMPLTNEEWEMLKQHPENGVEIIKTIDSLSGAMPIILHHHERYDGKGYPYGLKGEEIPFLARILCIVDSFDAMTSNRPYNKRKTYEEAIEELKRCSGAQFDPELSNAFIEVIKENSEKFDSLM</sequence>
<evidence type="ECO:0000256" key="1">
    <source>
        <dbReference type="SAM" id="Phobius"/>
    </source>
</evidence>
<dbReference type="CDD" id="cd01949">
    <property type="entry name" value="GGDEF"/>
    <property type="match status" value="1"/>
</dbReference>
<dbReference type="NCBIfam" id="TIGR00254">
    <property type="entry name" value="GGDEF"/>
    <property type="match status" value="1"/>
</dbReference>
<dbReference type="SMART" id="SM00471">
    <property type="entry name" value="HDc"/>
    <property type="match status" value="1"/>
</dbReference>
<dbReference type="PANTHER" id="PTHR43155:SF2">
    <property type="entry name" value="CYCLIC DI-GMP PHOSPHODIESTERASE PA4108"/>
    <property type="match status" value="1"/>
</dbReference>
<organism evidence="4 5">
    <name type="scientific">Clostridium isatidis</name>
    <dbReference type="NCBI Taxonomy" id="182773"/>
    <lineage>
        <taxon>Bacteria</taxon>
        <taxon>Bacillati</taxon>
        <taxon>Bacillota</taxon>
        <taxon>Clostridia</taxon>
        <taxon>Eubacteriales</taxon>
        <taxon>Clostridiaceae</taxon>
        <taxon>Clostridium</taxon>
    </lineage>
</organism>
<feature type="domain" description="HD-GYP" evidence="3">
    <location>
        <begin position="370"/>
        <end position="564"/>
    </location>
</feature>
<dbReference type="PROSITE" id="PS50887">
    <property type="entry name" value="GGDEF"/>
    <property type="match status" value="1"/>
</dbReference>
<dbReference type="Gene3D" id="1.10.3210.10">
    <property type="entry name" value="Hypothetical protein af1432"/>
    <property type="match status" value="1"/>
</dbReference>
<reference evidence="4 5" key="1">
    <citation type="submission" date="2016-08" db="EMBL/GenBank/DDBJ databases">
        <title>Complete Genome Sequence Of The Indigo Reducing Clostridium isatidis DSM15098.</title>
        <authorList>
            <person name="Little G.T."/>
            <person name="Minton N.P."/>
        </authorList>
    </citation>
    <scope>NUCLEOTIDE SEQUENCE [LARGE SCALE GENOMIC DNA]</scope>
    <source>
        <strain evidence="4 5">DSM 15098</strain>
    </source>
</reference>
<name>A0A343JD72_9CLOT</name>
<dbReference type="InterPro" id="IPR037522">
    <property type="entry name" value="HD_GYP_dom"/>
</dbReference>
<dbReference type="PROSITE" id="PS51832">
    <property type="entry name" value="HD_GYP"/>
    <property type="match status" value="1"/>
</dbReference>
<dbReference type="RefSeq" id="WP_119865613.1">
    <property type="nucleotide sequence ID" value="NZ_CP016786.1"/>
</dbReference>
<dbReference type="AlphaFoldDB" id="A0A343JD72"/>
<dbReference type="InterPro" id="IPR000160">
    <property type="entry name" value="GGDEF_dom"/>
</dbReference>
<dbReference type="SUPFAM" id="SSF109604">
    <property type="entry name" value="HD-domain/PDEase-like"/>
    <property type="match status" value="1"/>
</dbReference>
<keyword evidence="1" id="KW-1133">Transmembrane helix</keyword>
<dbReference type="KEGG" id="cia:BEN51_08295"/>
<dbReference type="CDD" id="cd00077">
    <property type="entry name" value="HDc"/>
    <property type="match status" value="1"/>
</dbReference>
<dbReference type="InterPro" id="IPR029787">
    <property type="entry name" value="Nucleotide_cyclase"/>
</dbReference>
<dbReference type="FunFam" id="3.30.70.270:FF:000001">
    <property type="entry name" value="Diguanylate cyclase domain protein"/>
    <property type="match status" value="1"/>
</dbReference>
<dbReference type="InterPro" id="IPR043128">
    <property type="entry name" value="Rev_trsase/Diguanyl_cyclase"/>
</dbReference>
<evidence type="ECO:0000313" key="4">
    <source>
        <dbReference type="EMBL" id="ASW43480.1"/>
    </source>
</evidence>
<feature type="transmembrane region" description="Helical" evidence="1">
    <location>
        <begin position="130"/>
        <end position="150"/>
    </location>
</feature>
<keyword evidence="1" id="KW-0812">Transmembrane</keyword>
<dbReference type="Pfam" id="PF13487">
    <property type="entry name" value="HD_5"/>
    <property type="match status" value="1"/>
</dbReference>
<protein>
    <submittedName>
        <fullName evidence="4">Diguanylate cyclase</fullName>
    </submittedName>
</protein>
<dbReference type="OrthoDB" id="9804747at2"/>
<feature type="transmembrane region" description="Helical" evidence="1">
    <location>
        <begin position="162"/>
        <end position="179"/>
    </location>
</feature>